<comment type="caution">
    <text evidence="8">The sequence shown here is derived from an EMBL/GenBank/DDBJ whole genome shotgun (WGS) entry which is preliminary data.</text>
</comment>
<protein>
    <submittedName>
        <fullName evidence="8">MFS transporter</fullName>
    </submittedName>
</protein>
<evidence type="ECO:0000313" key="9">
    <source>
        <dbReference type="Proteomes" id="UP000230821"/>
    </source>
</evidence>
<feature type="transmembrane region" description="Helical" evidence="6">
    <location>
        <begin position="81"/>
        <end position="100"/>
    </location>
</feature>
<feature type="transmembrane region" description="Helical" evidence="6">
    <location>
        <begin position="311"/>
        <end position="337"/>
    </location>
</feature>
<sequence>MKSLQRIRNKETQKTSRLGWIIGTAVVSRLAINTSRRFLYPFAPVLSHALGVPLSAITSLIAANQITGILSLFFAPIGDYLGYRLMMTVGLMLLAVGMIGGGVFPWYGTVLFAVFLAGLGKGIFDPALQAYIGKQVPFERRGLVIGIAETCWAGSTLLGIPLVGILIERFHWRLPFFVLGSIALTGMIALRVLIPPDSEYAGSSHHARLNIWQTWRELLHERAAIAVLAYAFLVNAASDTLFVVYGAWLEHAFGLSIMALGFSSIVIGLAELLGEGLTALFADRIGLKRALLLGITFSAVSYMILPPVGTMLPGALLALFLIFISLEFTIVTSLSLFTEIAPQARSTMMSGYFAMAGIGRICGTLLGGALWDTRRIALIAIASAGMSVLALFTLLWGLQEKHKGPHSSPSSNLPDKTA</sequence>
<reference evidence="8 9" key="1">
    <citation type="submission" date="2017-10" db="EMBL/GenBank/DDBJ databases">
        <title>Novel microbial diversity and functional potential in the marine mammal oral microbiome.</title>
        <authorList>
            <person name="Dudek N.K."/>
            <person name="Sun C.L."/>
            <person name="Burstein D."/>
            <person name="Kantor R.S."/>
            <person name="Aliaga Goltsman D.S."/>
            <person name="Bik E.M."/>
            <person name="Thomas B.C."/>
            <person name="Banfield J.F."/>
            <person name="Relman D.A."/>
        </authorList>
    </citation>
    <scope>NUCLEOTIDE SEQUENCE [LARGE SCALE GENOMIC DNA]</scope>
    <source>
        <strain evidence="8">DOLJORAL78_47_16</strain>
    </source>
</reference>
<dbReference type="Proteomes" id="UP000230821">
    <property type="component" value="Unassembled WGS sequence"/>
</dbReference>
<proteinExistence type="predicted"/>
<dbReference type="GO" id="GO:0022857">
    <property type="term" value="F:transmembrane transporter activity"/>
    <property type="evidence" value="ECO:0007669"/>
    <property type="project" value="InterPro"/>
</dbReference>
<dbReference type="AlphaFoldDB" id="A0A2G6KM40"/>
<feature type="transmembrane region" description="Helical" evidence="6">
    <location>
        <begin position="286"/>
        <end position="305"/>
    </location>
</feature>
<evidence type="ECO:0000256" key="2">
    <source>
        <dbReference type="ARBA" id="ARBA00022448"/>
    </source>
</evidence>
<evidence type="ECO:0000256" key="5">
    <source>
        <dbReference type="ARBA" id="ARBA00023136"/>
    </source>
</evidence>
<gene>
    <name evidence="8" type="ORF">CSA56_02325</name>
</gene>
<keyword evidence="4 6" id="KW-1133">Transmembrane helix</keyword>
<keyword evidence="2" id="KW-0813">Transport</keyword>
<feature type="transmembrane region" description="Helical" evidence="6">
    <location>
        <begin position="106"/>
        <end position="124"/>
    </location>
</feature>
<dbReference type="PANTHER" id="PTHR23506">
    <property type="entry name" value="GH10249P"/>
    <property type="match status" value="1"/>
</dbReference>
<dbReference type="PANTHER" id="PTHR23506:SF23">
    <property type="entry name" value="GH10249P"/>
    <property type="match status" value="1"/>
</dbReference>
<dbReference type="InterPro" id="IPR020846">
    <property type="entry name" value="MFS_dom"/>
</dbReference>
<feature type="transmembrane region" description="Helical" evidence="6">
    <location>
        <begin position="376"/>
        <end position="398"/>
    </location>
</feature>
<accession>A0A2G6KM40</accession>
<dbReference type="PROSITE" id="PS50850">
    <property type="entry name" value="MFS"/>
    <property type="match status" value="1"/>
</dbReference>
<dbReference type="InterPro" id="IPR011701">
    <property type="entry name" value="MFS"/>
</dbReference>
<feature type="domain" description="Major facilitator superfamily (MFS) profile" evidence="7">
    <location>
        <begin position="21"/>
        <end position="402"/>
    </location>
</feature>
<keyword evidence="5 6" id="KW-0472">Membrane</keyword>
<dbReference type="GO" id="GO:0016020">
    <property type="term" value="C:membrane"/>
    <property type="evidence" value="ECO:0007669"/>
    <property type="project" value="UniProtKB-SubCell"/>
</dbReference>
<dbReference type="EMBL" id="PDSK01000030">
    <property type="protein sequence ID" value="PIE35899.1"/>
    <property type="molecule type" value="Genomic_DNA"/>
</dbReference>
<keyword evidence="3 6" id="KW-0812">Transmembrane</keyword>
<name>A0A2G6KM40_9BACT</name>
<feature type="transmembrane region" description="Helical" evidence="6">
    <location>
        <begin position="173"/>
        <end position="194"/>
    </location>
</feature>
<dbReference type="SUPFAM" id="SSF103473">
    <property type="entry name" value="MFS general substrate transporter"/>
    <property type="match status" value="1"/>
</dbReference>
<evidence type="ECO:0000256" key="4">
    <source>
        <dbReference type="ARBA" id="ARBA00022989"/>
    </source>
</evidence>
<feature type="transmembrane region" description="Helical" evidence="6">
    <location>
        <begin position="223"/>
        <end position="247"/>
    </location>
</feature>
<dbReference type="Gene3D" id="1.20.1250.20">
    <property type="entry name" value="MFS general substrate transporter like domains"/>
    <property type="match status" value="1"/>
</dbReference>
<feature type="transmembrane region" description="Helical" evidence="6">
    <location>
        <begin position="52"/>
        <end position="74"/>
    </location>
</feature>
<evidence type="ECO:0000256" key="6">
    <source>
        <dbReference type="SAM" id="Phobius"/>
    </source>
</evidence>
<comment type="subcellular location">
    <subcellularLocation>
        <location evidence="1">Membrane</location>
        <topology evidence="1">Multi-pass membrane protein</topology>
    </subcellularLocation>
</comment>
<dbReference type="InterPro" id="IPR036259">
    <property type="entry name" value="MFS_trans_sf"/>
</dbReference>
<feature type="transmembrane region" description="Helical" evidence="6">
    <location>
        <begin position="144"/>
        <end position="167"/>
    </location>
</feature>
<evidence type="ECO:0000256" key="1">
    <source>
        <dbReference type="ARBA" id="ARBA00004141"/>
    </source>
</evidence>
<organism evidence="8 9">
    <name type="scientific">candidate division KSB3 bacterium</name>
    <dbReference type="NCBI Taxonomy" id="2044937"/>
    <lineage>
        <taxon>Bacteria</taxon>
        <taxon>candidate division KSB3</taxon>
    </lineage>
</organism>
<evidence type="ECO:0000313" key="8">
    <source>
        <dbReference type="EMBL" id="PIE35899.1"/>
    </source>
</evidence>
<feature type="transmembrane region" description="Helical" evidence="6">
    <location>
        <begin position="253"/>
        <end position="274"/>
    </location>
</feature>
<evidence type="ECO:0000259" key="7">
    <source>
        <dbReference type="PROSITE" id="PS50850"/>
    </source>
</evidence>
<dbReference type="InterPro" id="IPR050930">
    <property type="entry name" value="MFS_Vesicular_Transporter"/>
</dbReference>
<dbReference type="Pfam" id="PF07690">
    <property type="entry name" value="MFS_1"/>
    <property type="match status" value="1"/>
</dbReference>
<evidence type="ECO:0000256" key="3">
    <source>
        <dbReference type="ARBA" id="ARBA00022692"/>
    </source>
</evidence>
<feature type="transmembrane region" description="Helical" evidence="6">
    <location>
        <begin position="349"/>
        <end position="370"/>
    </location>
</feature>